<name>A0ABX0TY15_9SPHN</name>
<dbReference type="InterPro" id="IPR051468">
    <property type="entry name" value="Fungal_SecMetab_SDRs"/>
</dbReference>
<dbReference type="RefSeq" id="WP_167074844.1">
    <property type="nucleotide sequence ID" value="NZ_JAAOZC010000010.1"/>
</dbReference>
<evidence type="ECO:0000313" key="1">
    <source>
        <dbReference type="EMBL" id="NIJ09320.1"/>
    </source>
</evidence>
<sequence length="237" mass="24986">MVGAVAVVVGAGGGIGSAFVDALGASGRFDRIHALARRPGANEDRILHGPIDITDEASIAAAAGRLGEPVDLVLVATGWLHDAGHMPERALRDLEPAALARSFAVNTIGPALLLKHFAPLLPKDRRAVIAMLSARVGSISDNRTGGWYGYRASKAALNMIIRSAAIELRRTRPEAICVALHPGTVDTSLSAPFQGRVPPERLFGADRAARQLLAVIDDLTLEASGRIFAWDGKEIDP</sequence>
<evidence type="ECO:0000313" key="2">
    <source>
        <dbReference type="Proteomes" id="UP000727456"/>
    </source>
</evidence>
<comment type="caution">
    <text evidence="1">The sequence shown here is derived from an EMBL/GenBank/DDBJ whole genome shotgun (WGS) entry which is preliminary data.</text>
</comment>
<dbReference type="InterPro" id="IPR036291">
    <property type="entry name" value="NAD(P)-bd_dom_sf"/>
</dbReference>
<organism evidence="1 2">
    <name type="scientific">Sphingomonas vulcanisoli</name>
    <dbReference type="NCBI Taxonomy" id="1658060"/>
    <lineage>
        <taxon>Bacteria</taxon>
        <taxon>Pseudomonadati</taxon>
        <taxon>Pseudomonadota</taxon>
        <taxon>Alphaproteobacteria</taxon>
        <taxon>Sphingomonadales</taxon>
        <taxon>Sphingomonadaceae</taxon>
        <taxon>Sphingomonas</taxon>
    </lineage>
</organism>
<dbReference type="EMBL" id="JAAOZC010000010">
    <property type="protein sequence ID" value="NIJ09320.1"/>
    <property type="molecule type" value="Genomic_DNA"/>
</dbReference>
<reference evidence="1 2" key="1">
    <citation type="submission" date="2020-03" db="EMBL/GenBank/DDBJ databases">
        <title>Genomic Encyclopedia of Type Strains, Phase III (KMG-III): the genomes of soil and plant-associated and newly described type strains.</title>
        <authorList>
            <person name="Whitman W."/>
        </authorList>
    </citation>
    <scope>NUCLEOTIDE SEQUENCE [LARGE SCALE GENOMIC DNA]</scope>
    <source>
        <strain evidence="1 2">CECT 8804</strain>
    </source>
</reference>
<protein>
    <submittedName>
        <fullName evidence="1">NAD(P)-dependent dehydrogenase (Short-subunit alcohol dehydrogenase family)</fullName>
    </submittedName>
</protein>
<dbReference type="SUPFAM" id="SSF51735">
    <property type="entry name" value="NAD(P)-binding Rossmann-fold domains"/>
    <property type="match status" value="1"/>
</dbReference>
<dbReference type="Pfam" id="PF00106">
    <property type="entry name" value="adh_short"/>
    <property type="match status" value="1"/>
</dbReference>
<keyword evidence="2" id="KW-1185">Reference proteome</keyword>
<proteinExistence type="predicted"/>
<dbReference type="PRINTS" id="PR00081">
    <property type="entry name" value="GDHRDH"/>
</dbReference>
<dbReference type="InterPro" id="IPR002347">
    <property type="entry name" value="SDR_fam"/>
</dbReference>
<dbReference type="Gene3D" id="3.40.50.720">
    <property type="entry name" value="NAD(P)-binding Rossmann-like Domain"/>
    <property type="match status" value="1"/>
</dbReference>
<dbReference type="Proteomes" id="UP000727456">
    <property type="component" value="Unassembled WGS sequence"/>
</dbReference>
<dbReference type="PANTHER" id="PTHR43544">
    <property type="entry name" value="SHORT-CHAIN DEHYDROGENASE/REDUCTASE"/>
    <property type="match status" value="1"/>
</dbReference>
<gene>
    <name evidence="1" type="ORF">FHS31_002952</name>
</gene>
<dbReference type="PANTHER" id="PTHR43544:SF12">
    <property type="entry name" value="NAD(P)-BINDING ROSSMANN-FOLD SUPERFAMILY PROTEIN"/>
    <property type="match status" value="1"/>
</dbReference>
<accession>A0ABX0TY15</accession>